<sequence length="144" mass="15109">MASESGLPFSSDMPAAASKPRSIQDIVSVVVDSVWQYVHVAAAAFLFYEDRLLCLYSLVGFASLCCGVVAASRTGGVVPVMGEELWRIAIPASAIISVTTSLGCRIAGWVSAKATCCLCVLVPAAIVGLTTVTVRNDKTARLRL</sequence>
<organism evidence="2 3">
    <name type="scientific">Symbiodinium pilosum</name>
    <name type="common">Dinoflagellate</name>
    <dbReference type="NCBI Taxonomy" id="2952"/>
    <lineage>
        <taxon>Eukaryota</taxon>
        <taxon>Sar</taxon>
        <taxon>Alveolata</taxon>
        <taxon>Dinophyceae</taxon>
        <taxon>Suessiales</taxon>
        <taxon>Symbiodiniaceae</taxon>
        <taxon>Symbiodinium</taxon>
    </lineage>
</organism>
<feature type="transmembrane region" description="Helical" evidence="1">
    <location>
        <begin position="26"/>
        <end position="48"/>
    </location>
</feature>
<proteinExistence type="predicted"/>
<evidence type="ECO:0000313" key="2">
    <source>
        <dbReference type="EMBL" id="CAE7153821.1"/>
    </source>
</evidence>
<keyword evidence="3" id="KW-1185">Reference proteome</keyword>
<evidence type="ECO:0000256" key="1">
    <source>
        <dbReference type="SAM" id="Phobius"/>
    </source>
</evidence>
<dbReference type="AlphaFoldDB" id="A0A812IQJ8"/>
<name>A0A812IQJ8_SYMPI</name>
<feature type="transmembrane region" description="Helical" evidence="1">
    <location>
        <begin position="85"/>
        <end position="104"/>
    </location>
</feature>
<dbReference type="EMBL" id="CAJNIZ010000113">
    <property type="protein sequence ID" value="CAE7153821.1"/>
    <property type="molecule type" value="Genomic_DNA"/>
</dbReference>
<evidence type="ECO:0000313" key="3">
    <source>
        <dbReference type="Proteomes" id="UP000649617"/>
    </source>
</evidence>
<accession>A0A812IQJ8</accession>
<protein>
    <recommendedName>
        <fullName evidence="4">Transmembrane protein</fullName>
    </recommendedName>
</protein>
<dbReference type="Proteomes" id="UP000649617">
    <property type="component" value="Unassembled WGS sequence"/>
</dbReference>
<keyword evidence="1" id="KW-0472">Membrane</keyword>
<keyword evidence="1" id="KW-1133">Transmembrane helix</keyword>
<keyword evidence="1" id="KW-0812">Transmembrane</keyword>
<reference evidence="2" key="1">
    <citation type="submission" date="2021-02" db="EMBL/GenBank/DDBJ databases">
        <authorList>
            <person name="Dougan E. K."/>
            <person name="Rhodes N."/>
            <person name="Thang M."/>
            <person name="Chan C."/>
        </authorList>
    </citation>
    <scope>NUCLEOTIDE SEQUENCE</scope>
</reference>
<gene>
    <name evidence="2" type="ORF">SPIL2461_LOCUS274</name>
</gene>
<feature type="transmembrane region" description="Helical" evidence="1">
    <location>
        <begin position="55"/>
        <end position="73"/>
    </location>
</feature>
<feature type="transmembrane region" description="Helical" evidence="1">
    <location>
        <begin position="116"/>
        <end position="134"/>
    </location>
</feature>
<dbReference type="OrthoDB" id="435871at2759"/>
<comment type="caution">
    <text evidence="2">The sequence shown here is derived from an EMBL/GenBank/DDBJ whole genome shotgun (WGS) entry which is preliminary data.</text>
</comment>
<evidence type="ECO:0008006" key="4">
    <source>
        <dbReference type="Google" id="ProtNLM"/>
    </source>
</evidence>